<dbReference type="EMBL" id="MT345684">
    <property type="protein sequence ID" value="QJI53356.1"/>
    <property type="molecule type" value="Genomic_DNA"/>
</dbReference>
<gene>
    <name evidence="1" type="ORF">vBAcoSR7M_34</name>
</gene>
<keyword evidence="2" id="KW-1185">Reference proteome</keyword>
<proteinExistence type="predicted"/>
<evidence type="ECO:0000313" key="1">
    <source>
        <dbReference type="EMBL" id="QJI53356.1"/>
    </source>
</evidence>
<organism evidence="1 2">
    <name type="scientific">Alteromonas phage vB_AcoS-R7M</name>
    <dbReference type="NCBI Taxonomy" id="2729541"/>
    <lineage>
        <taxon>Viruses</taxon>
        <taxon>Duplodnaviria</taxon>
        <taxon>Heunggongvirae</taxon>
        <taxon>Uroviricota</taxon>
        <taxon>Caudoviricetes</taxon>
        <taxon>Queuovirinae</taxon>
        <taxon>Amoyvirus</taxon>
        <taxon>Amoyvirus R7M</taxon>
    </lineage>
</organism>
<evidence type="ECO:0000313" key="2">
    <source>
        <dbReference type="Proteomes" id="UP000503037"/>
    </source>
</evidence>
<name>A0A6M3YTG2_9CAUD</name>
<accession>A0A6M3YTG2</accession>
<dbReference type="Proteomes" id="UP000503037">
    <property type="component" value="Segment"/>
</dbReference>
<sequence>MQMEDFYTSDKAEEGAKLPLYKPNGEKTEHWFLVLGIDSPTFKKAEAQSKRKGAKIALIEDADERDEKGVELERELVASLIKDWSFGTECTMEEKIKFLKKAPQIESAVNRFSAQRTLFFAKESTASTNGSK</sequence>
<reference evidence="2" key="1">
    <citation type="submission" date="2020-04" db="EMBL/GenBank/DDBJ databases">
        <authorList>
            <person name="Ma R."/>
            <person name="Lai J."/>
            <person name="Yang Y."/>
            <person name="Jiao N."/>
            <person name="Zhang R."/>
        </authorList>
    </citation>
    <scope>NUCLEOTIDE SEQUENCE [LARGE SCALE GENOMIC DNA]</scope>
</reference>
<protein>
    <submittedName>
        <fullName evidence="1">Tail assembly chaperone</fullName>
    </submittedName>
</protein>